<evidence type="ECO:0000256" key="1">
    <source>
        <dbReference type="SAM" id="SignalP"/>
    </source>
</evidence>
<protein>
    <submittedName>
        <fullName evidence="2">Uncharacterized protein</fullName>
    </submittedName>
</protein>
<gene>
    <name evidence="2" type="ORF">GNH96_03710</name>
</gene>
<accession>A0A858Q5N0</accession>
<feature type="signal peptide" evidence="1">
    <location>
        <begin position="1"/>
        <end position="21"/>
    </location>
</feature>
<keyword evidence="3" id="KW-1185">Reference proteome</keyword>
<dbReference type="KEGG" id="metu:GNH96_03710"/>
<dbReference type="AlphaFoldDB" id="A0A858Q5N0"/>
<organism evidence="2 3">
    <name type="scientific">Methylococcus geothermalis</name>
    <dbReference type="NCBI Taxonomy" id="2681310"/>
    <lineage>
        <taxon>Bacteria</taxon>
        <taxon>Pseudomonadati</taxon>
        <taxon>Pseudomonadota</taxon>
        <taxon>Gammaproteobacteria</taxon>
        <taxon>Methylococcales</taxon>
        <taxon>Methylococcaceae</taxon>
        <taxon>Methylococcus</taxon>
    </lineage>
</organism>
<sequence length="291" mass="30906">MKRIFTALALGLVYAANPAEAVDIVPADGITYAAKFVFQKKDTTSGAPALSVYSGQTIGTPGDGGSPASIPTTKSMAWCDPATNPPAGTVPGTCYGWALHSKWFLIDLSGLKAQGLTKLNVTINAKRYIGAETAKSDLIPALTVWRGNQTQGPHLHWYPSQFQTTPAFWGWLLSPWTDQSNPGYMSASGVGPQTVASVSGVFKLKGKKEDWLTVAVGGDAKHDDPAQKHDVYFQLEVDVKQASSGGGGGGDVFDPNGCVVGKTCWHSGTMNHCMSVDLCNLPQYQGQCQCY</sequence>
<proteinExistence type="predicted"/>
<dbReference type="EMBL" id="CP046565">
    <property type="protein sequence ID" value="QJD29160.1"/>
    <property type="molecule type" value="Genomic_DNA"/>
</dbReference>
<reference evidence="3" key="1">
    <citation type="submission" date="2019-12" db="EMBL/GenBank/DDBJ databases">
        <authorList>
            <person name="Awala S.I."/>
            <person name="Rhee S.K."/>
        </authorList>
    </citation>
    <scope>NUCLEOTIDE SEQUENCE [LARGE SCALE GENOMIC DNA]</scope>
    <source>
        <strain evidence="3">IM1</strain>
    </source>
</reference>
<evidence type="ECO:0000313" key="2">
    <source>
        <dbReference type="EMBL" id="QJD29160.1"/>
    </source>
</evidence>
<keyword evidence="1" id="KW-0732">Signal</keyword>
<name>A0A858Q5N0_9GAMM</name>
<evidence type="ECO:0000313" key="3">
    <source>
        <dbReference type="Proteomes" id="UP000503004"/>
    </source>
</evidence>
<dbReference type="RefSeq" id="WP_169602401.1">
    <property type="nucleotide sequence ID" value="NZ_CP046565.1"/>
</dbReference>
<dbReference type="Proteomes" id="UP000503004">
    <property type="component" value="Chromosome"/>
</dbReference>
<feature type="chain" id="PRO_5032397785" evidence="1">
    <location>
        <begin position="22"/>
        <end position="291"/>
    </location>
</feature>